<gene>
    <name evidence="1" type="ORF">K1T71_008874</name>
</gene>
<comment type="caution">
    <text evidence="1">The sequence shown here is derived from an EMBL/GenBank/DDBJ whole genome shotgun (WGS) entry which is preliminary data.</text>
</comment>
<sequence length="144" mass="16073">MKPYLSIILKLISFGFVIAASGFWAAAGVNARPKYRDEQTLVGGAIWSQIIIPIGLIVSMIVGDNLDVFIHGFFLLTGIILLYATGLILVFRECKALVRHRRRAIEQRLTDTMLEYDKIYFVIGILAIMSGMITCVDLIVLLIL</sequence>
<dbReference type="EMBL" id="CM034401">
    <property type="protein sequence ID" value="KAJ0175715.1"/>
    <property type="molecule type" value="Genomic_DNA"/>
</dbReference>
<evidence type="ECO:0000313" key="2">
    <source>
        <dbReference type="Proteomes" id="UP000824533"/>
    </source>
</evidence>
<reference evidence="1 2" key="1">
    <citation type="journal article" date="2021" name="Front. Genet.">
        <title>Chromosome-Level Genome Assembly Reveals Significant Gene Expansion in the Toll and IMD Signaling Pathways of Dendrolimus kikuchii.</title>
        <authorList>
            <person name="Zhou J."/>
            <person name="Wu P."/>
            <person name="Xiong Z."/>
            <person name="Liu N."/>
            <person name="Zhao N."/>
            <person name="Ji M."/>
            <person name="Qiu Y."/>
            <person name="Yang B."/>
        </authorList>
    </citation>
    <scope>NUCLEOTIDE SEQUENCE [LARGE SCALE GENOMIC DNA]</scope>
    <source>
        <strain evidence="1">Ann1</strain>
    </source>
</reference>
<evidence type="ECO:0000313" key="1">
    <source>
        <dbReference type="EMBL" id="KAJ0175715.1"/>
    </source>
</evidence>
<accession>A0ACC1CW60</accession>
<name>A0ACC1CW60_9NEOP</name>
<organism evidence="1 2">
    <name type="scientific">Dendrolimus kikuchii</name>
    <dbReference type="NCBI Taxonomy" id="765133"/>
    <lineage>
        <taxon>Eukaryota</taxon>
        <taxon>Metazoa</taxon>
        <taxon>Ecdysozoa</taxon>
        <taxon>Arthropoda</taxon>
        <taxon>Hexapoda</taxon>
        <taxon>Insecta</taxon>
        <taxon>Pterygota</taxon>
        <taxon>Neoptera</taxon>
        <taxon>Endopterygota</taxon>
        <taxon>Lepidoptera</taxon>
        <taxon>Glossata</taxon>
        <taxon>Ditrysia</taxon>
        <taxon>Bombycoidea</taxon>
        <taxon>Lasiocampidae</taxon>
        <taxon>Dendrolimus</taxon>
    </lineage>
</organism>
<protein>
    <submittedName>
        <fullName evidence="1">Uncharacterized protein</fullName>
    </submittedName>
</protein>
<keyword evidence="2" id="KW-1185">Reference proteome</keyword>
<dbReference type="Proteomes" id="UP000824533">
    <property type="component" value="Linkage Group LG15"/>
</dbReference>
<proteinExistence type="predicted"/>